<keyword evidence="3" id="KW-0677">Repeat</keyword>
<keyword evidence="2" id="KW-0853">WD repeat</keyword>
<dbReference type="EMBL" id="CAXDID020000025">
    <property type="protein sequence ID" value="CAL5990645.1"/>
    <property type="molecule type" value="Genomic_DNA"/>
</dbReference>
<dbReference type="Pfam" id="PF00400">
    <property type="entry name" value="WD40"/>
    <property type="match status" value="1"/>
</dbReference>
<evidence type="ECO:0000256" key="3">
    <source>
        <dbReference type="ARBA" id="ARBA00022737"/>
    </source>
</evidence>
<dbReference type="EMBL" id="CATOUU010000654">
    <property type="protein sequence ID" value="CAI9938338.1"/>
    <property type="molecule type" value="Genomic_DNA"/>
</dbReference>
<protein>
    <recommendedName>
        <fullName evidence="5">Cilia- and flagella-associated protein 251</fullName>
    </recommendedName>
</protein>
<evidence type="ECO:0000256" key="1">
    <source>
        <dbReference type="ARBA" id="ARBA00004138"/>
    </source>
</evidence>
<reference evidence="6" key="1">
    <citation type="submission" date="2023-06" db="EMBL/GenBank/DDBJ databases">
        <authorList>
            <person name="Kurt Z."/>
        </authorList>
    </citation>
    <scope>NUCLEOTIDE SEQUENCE</scope>
</reference>
<evidence type="ECO:0000256" key="2">
    <source>
        <dbReference type="ARBA" id="ARBA00022574"/>
    </source>
</evidence>
<dbReference type="SMART" id="SM00320">
    <property type="entry name" value="WD40"/>
    <property type="match status" value="2"/>
</dbReference>
<name>A0AA86UF12_9EUKA</name>
<dbReference type="InterPro" id="IPR001680">
    <property type="entry name" value="WD40_rpt"/>
</dbReference>
<dbReference type="InterPro" id="IPR050630">
    <property type="entry name" value="WD_repeat_EMAP"/>
</dbReference>
<dbReference type="PANTHER" id="PTHR13720">
    <property type="entry name" value="WD-40 REPEAT PROTEIN"/>
    <property type="match status" value="1"/>
</dbReference>
<keyword evidence="8" id="KW-1185">Reference proteome</keyword>
<evidence type="ECO:0000313" key="6">
    <source>
        <dbReference type="EMBL" id="CAI9938338.1"/>
    </source>
</evidence>
<dbReference type="Gene3D" id="2.130.10.10">
    <property type="entry name" value="YVTN repeat-like/Quinoprotein amine dehydrogenase"/>
    <property type="match status" value="2"/>
</dbReference>
<dbReference type="PANTHER" id="PTHR13720:SF13">
    <property type="entry name" value="CILIA- AND FLAGELLA-ASSOCIATED PROTEIN 251"/>
    <property type="match status" value="1"/>
</dbReference>
<gene>
    <name evidence="7" type="ORF">HINF_LOCUS11477</name>
    <name evidence="6" type="ORF">HINF_LOCUS25983</name>
</gene>
<reference evidence="7 8" key="2">
    <citation type="submission" date="2024-07" db="EMBL/GenBank/DDBJ databases">
        <authorList>
            <person name="Akdeniz Z."/>
        </authorList>
    </citation>
    <scope>NUCLEOTIDE SEQUENCE [LARGE SCALE GENOMIC DNA]</scope>
</reference>
<comment type="caution">
    <text evidence="6">The sequence shown here is derived from an EMBL/GenBank/DDBJ whole genome shotgun (WGS) entry which is preliminary data.</text>
</comment>
<keyword evidence="4" id="KW-0966">Cell projection</keyword>
<organism evidence="6">
    <name type="scientific">Hexamita inflata</name>
    <dbReference type="NCBI Taxonomy" id="28002"/>
    <lineage>
        <taxon>Eukaryota</taxon>
        <taxon>Metamonada</taxon>
        <taxon>Diplomonadida</taxon>
        <taxon>Hexamitidae</taxon>
        <taxon>Hexamitinae</taxon>
        <taxon>Hexamita</taxon>
    </lineage>
</organism>
<evidence type="ECO:0000256" key="5">
    <source>
        <dbReference type="ARBA" id="ARBA00040994"/>
    </source>
</evidence>
<proteinExistence type="predicted"/>
<evidence type="ECO:0000256" key="4">
    <source>
        <dbReference type="ARBA" id="ARBA00023273"/>
    </source>
</evidence>
<accession>A0AA86UF12</accession>
<dbReference type="SUPFAM" id="SSF50978">
    <property type="entry name" value="WD40 repeat-like"/>
    <property type="match status" value="1"/>
</dbReference>
<keyword evidence="6" id="KW-0282">Flagellum</keyword>
<dbReference type="Proteomes" id="UP001642409">
    <property type="component" value="Unassembled WGS sequence"/>
</dbReference>
<keyword evidence="6" id="KW-0969">Cilium</keyword>
<dbReference type="InterPro" id="IPR036322">
    <property type="entry name" value="WD40_repeat_dom_sf"/>
</dbReference>
<evidence type="ECO:0000313" key="8">
    <source>
        <dbReference type="Proteomes" id="UP001642409"/>
    </source>
</evidence>
<dbReference type="InterPro" id="IPR015943">
    <property type="entry name" value="WD40/YVTN_repeat-like_dom_sf"/>
</dbReference>
<sequence>MKHCMNMKAAFGFNKDLPGGVHSLFDEQREAVVYPSSHTLIYLDCYHQKQTFLQGHAACISAVAVSNDKRWIVSADAGGVNTLIIVWDSQSLKPVRTYHLNKSVLRMDLSDDGALIGVLTDSEPTQDLHIFEWASPSESSAVYASVLPQLGLQRDLRFNPADFRQMISNSAFKTVFWEWEELIQVNSISQNLRFYVPEISDFKTQPSAFTVSCFLPKTTAALTATVNGEVVLYDVQDKSSTQKKPVKLLVLHTSSQSSVQIIGTNEISAKNDQIMLEKPSAEYMVPGANYVQALKQNNTEGLIQTYYQYLTSALHASEQMTSTATQSFTQAITYIHAKHDGFIVTGGLDGSVRMFDFRLRLLSWYENLESGPITSISIVMPLQPQLDNQLSQAAVQLLPGATPREGTKQEQLKQQFGSVILRDFIVGTQRGSIILVPAAVFELVEPEKRRGQVLYQGLPGQITAVNIPRDFSAKQLEWIGAVQQPVQFLATDRGDLIVYNYQENQIIRSVNLVGDINASGGYQRLKGTLAQRHQEGFEQASYLVPVHPHKRIRTMKYAYITAIELFADVEKKPLLICGTSLGTCLLLDPTTLQLLSSFTHLSTLKQIKAPPCFKNEGNDVILTVPCGIKFVKISKGDVVAAVDESSQLTVLSQTQVLTQKMDLVTGKYQQEVETTLGQTQDTDAVTPHLQFPPKFVTEFEETKQEEAKRTAAGVRIHPAALLARANQKRRDAASQAGQWQNLGKLQISHCEVVGAEFGQFDLYDEVKNEQKPRKRDPFVIISKDRFLTIIDIEQTVAAVEPDKIIVDRRFRLDQEATPTAFCYLPKPKLILEDEELLKQEYEQVEGNQLKNEVNKALLSIQSKTFGPLNATMRPELQPVDQRDLLLIANDQYKIQVRQLQRFNPGLEVSNHTILPNATALTLQQNACYFQGGYPTNYPNLQMVPNQPPPFSQGAAFTQNSRLAGPLPLRKTIIGPTFAGYLSQISNIPQMWSENDEQSKTVVENKFRYRTEFEILNQTGAVKHKCQYLAFATPNKVVGLMRTPLDGANHRYVGLITSAGPILQVDVSYCLGPQNLGNTFLVSTGTNDCCSFLYQLDYPTLDLMIDTSIQQNDFAQFDPFLNQLQGGQSGEFYSLIQQYFSYAQIFVSEQKGLSPSENARAPVSMLGEMLRALGVFINNEQLQNAVAELTEEDIRTRRLFQYMSLVKKAFNEKRLPPAFDHREGISMMLDFSNNMDLKPFYYKDYEDLKQMEQYWDDDAEKNENFEQSLWEIIGSNEITLSLQDFIRILVNYRQIQKPHQAVLRQAFETLGAKGGLIDKQSFQNALQNLGEQFNFVELMDCIALLTEKGFAGQALPDHLSADEFAKKFLRLNQEEEIGEENNELEDSDE</sequence>
<comment type="subcellular location">
    <subcellularLocation>
        <location evidence="1">Cell projection</location>
        <location evidence="1">Cilium</location>
    </subcellularLocation>
</comment>
<dbReference type="GO" id="GO:0031514">
    <property type="term" value="C:motile cilium"/>
    <property type="evidence" value="ECO:0007669"/>
    <property type="project" value="TreeGrafter"/>
</dbReference>
<evidence type="ECO:0000313" key="7">
    <source>
        <dbReference type="EMBL" id="CAL5990645.1"/>
    </source>
</evidence>